<evidence type="ECO:0000256" key="1">
    <source>
        <dbReference type="SAM" id="Phobius"/>
    </source>
</evidence>
<feature type="transmembrane region" description="Helical" evidence="1">
    <location>
        <begin position="164"/>
        <end position="187"/>
    </location>
</feature>
<comment type="caution">
    <text evidence="2">The sequence shown here is derived from an EMBL/GenBank/DDBJ whole genome shotgun (WGS) entry which is preliminary data.</text>
</comment>
<name>A0ABP9BME6_9GAMM</name>
<gene>
    <name evidence="2" type="ORF">GCM10023307_24270</name>
</gene>
<dbReference type="Proteomes" id="UP001499959">
    <property type="component" value="Unassembled WGS sequence"/>
</dbReference>
<dbReference type="EMBL" id="BAABJE010000012">
    <property type="protein sequence ID" value="GAA4797496.1"/>
    <property type="molecule type" value="Genomic_DNA"/>
</dbReference>
<keyword evidence="1" id="KW-1133">Transmembrane helix</keyword>
<evidence type="ECO:0000313" key="3">
    <source>
        <dbReference type="Proteomes" id="UP001499959"/>
    </source>
</evidence>
<keyword evidence="1" id="KW-0472">Membrane</keyword>
<feature type="transmembrane region" description="Helical" evidence="1">
    <location>
        <begin position="69"/>
        <end position="87"/>
    </location>
</feature>
<reference evidence="3" key="1">
    <citation type="journal article" date="2019" name="Int. J. Syst. Evol. Microbiol.">
        <title>The Global Catalogue of Microorganisms (GCM) 10K type strain sequencing project: providing services to taxonomists for standard genome sequencing and annotation.</title>
        <authorList>
            <consortium name="The Broad Institute Genomics Platform"/>
            <consortium name="The Broad Institute Genome Sequencing Center for Infectious Disease"/>
            <person name="Wu L."/>
            <person name="Ma J."/>
        </authorList>
    </citation>
    <scope>NUCLEOTIDE SEQUENCE [LARGE SCALE GENOMIC DNA]</scope>
    <source>
        <strain evidence="3">JCM 18204</strain>
    </source>
</reference>
<feature type="transmembrane region" description="Helical" evidence="1">
    <location>
        <begin position="138"/>
        <end position="158"/>
    </location>
</feature>
<sequence>MDARDEDDPYRAPRAALIEAAAVDPEEATYCWRDGDTLVVLKHRPLPMRCVKCNGAVDARLRTKSFVRVPPWLAVFVLSVLATPIALQAWSPARAESLAVWLVLLQCAVVIAIYLRAAWRYSSRHAIGLCSLHRYRRALAVFAVVLVNAAAVGASLSFTGPRSWWYWPIVATAVQLGMSLLLIRYVATTLRPLRIDARFARFAGCGPSFLHSLAEFRGAAEAVPESG</sequence>
<feature type="transmembrane region" description="Helical" evidence="1">
    <location>
        <begin position="99"/>
        <end position="117"/>
    </location>
</feature>
<evidence type="ECO:0000313" key="2">
    <source>
        <dbReference type="EMBL" id="GAA4797496.1"/>
    </source>
</evidence>
<keyword evidence="1" id="KW-0812">Transmembrane</keyword>
<accession>A0ABP9BME6</accession>
<proteinExistence type="predicted"/>
<organism evidence="2 3">
    <name type="scientific">Lysobacter hankyongensis</name>
    <dbReference type="NCBI Taxonomy" id="1176535"/>
    <lineage>
        <taxon>Bacteria</taxon>
        <taxon>Pseudomonadati</taxon>
        <taxon>Pseudomonadota</taxon>
        <taxon>Gammaproteobacteria</taxon>
        <taxon>Lysobacterales</taxon>
        <taxon>Lysobacteraceae</taxon>
        <taxon>Lysobacter</taxon>
    </lineage>
</organism>
<keyword evidence="3" id="KW-1185">Reference proteome</keyword>
<dbReference type="RefSeq" id="WP_345303601.1">
    <property type="nucleotide sequence ID" value="NZ_BAABJE010000012.1"/>
</dbReference>
<protein>
    <submittedName>
        <fullName evidence="2">Uncharacterized protein</fullName>
    </submittedName>
</protein>